<evidence type="ECO:0000313" key="3">
    <source>
        <dbReference type="EMBL" id="CAF4940556.1"/>
    </source>
</evidence>
<feature type="region of interest" description="Disordered" evidence="1">
    <location>
        <begin position="112"/>
        <end position="148"/>
    </location>
</feature>
<organism evidence="3 4">
    <name type="scientific">Rotaria socialis</name>
    <dbReference type="NCBI Taxonomy" id="392032"/>
    <lineage>
        <taxon>Eukaryota</taxon>
        <taxon>Metazoa</taxon>
        <taxon>Spiralia</taxon>
        <taxon>Gnathifera</taxon>
        <taxon>Rotifera</taxon>
        <taxon>Eurotatoria</taxon>
        <taxon>Bdelloidea</taxon>
        <taxon>Philodinida</taxon>
        <taxon>Philodinidae</taxon>
        <taxon>Rotaria</taxon>
    </lineage>
</organism>
<feature type="compositionally biased region" description="Low complexity" evidence="1">
    <location>
        <begin position="114"/>
        <end position="123"/>
    </location>
</feature>
<comment type="caution">
    <text evidence="3">The sequence shown here is derived from an EMBL/GenBank/DDBJ whole genome shotgun (WGS) entry which is preliminary data.</text>
</comment>
<evidence type="ECO:0000256" key="2">
    <source>
        <dbReference type="SAM" id="Phobius"/>
    </source>
</evidence>
<gene>
    <name evidence="3" type="ORF">TOA249_LOCUS33334</name>
</gene>
<name>A0A821XBN0_9BILA</name>
<evidence type="ECO:0000256" key="1">
    <source>
        <dbReference type="SAM" id="MobiDB-lite"/>
    </source>
</evidence>
<feature type="non-terminal residue" evidence="3">
    <location>
        <position position="1"/>
    </location>
</feature>
<proteinExistence type="predicted"/>
<keyword evidence="2" id="KW-0812">Transmembrane</keyword>
<dbReference type="EMBL" id="CAJOBS010010363">
    <property type="protein sequence ID" value="CAF4940556.1"/>
    <property type="molecule type" value="Genomic_DNA"/>
</dbReference>
<evidence type="ECO:0000313" key="4">
    <source>
        <dbReference type="Proteomes" id="UP000663838"/>
    </source>
</evidence>
<dbReference type="Proteomes" id="UP000663838">
    <property type="component" value="Unassembled WGS sequence"/>
</dbReference>
<reference evidence="3" key="1">
    <citation type="submission" date="2021-02" db="EMBL/GenBank/DDBJ databases">
        <authorList>
            <person name="Nowell W R."/>
        </authorList>
    </citation>
    <scope>NUCLEOTIDE SEQUENCE</scope>
</reference>
<feature type="transmembrane region" description="Helical" evidence="2">
    <location>
        <begin position="6"/>
        <end position="28"/>
    </location>
</feature>
<sequence>MHKFTIDFRLISFLFIVDVHVFICYLVYALNSRSLFLIGEDIDGATLALFQHNDIIQIFLRIKDRVKFVDLRTKLISNLIEQDEKNSENTSNLFDLTLPLLSFKSVGVSKENDTSTSSSSNEDLQLNSDNNQIVDSDPSNLNGSDDNDNTCITVLSPADYEGPNLTMRMQQCVDDNNLSKFFPHTAMRSELLTLLYDDVTKSHKLFYPTNDEYKTMAKFI</sequence>
<protein>
    <submittedName>
        <fullName evidence="3">Uncharacterized protein</fullName>
    </submittedName>
</protein>
<dbReference type="AlphaFoldDB" id="A0A821XBN0"/>
<keyword evidence="2" id="KW-0472">Membrane</keyword>
<feature type="compositionally biased region" description="Polar residues" evidence="1">
    <location>
        <begin position="124"/>
        <end position="148"/>
    </location>
</feature>
<accession>A0A821XBN0</accession>
<keyword evidence="2" id="KW-1133">Transmembrane helix</keyword>